<name>A0A4V1Z7P5_9GAMM</name>
<reference evidence="4 5" key="1">
    <citation type="submission" date="2019-02" db="EMBL/GenBank/DDBJ databases">
        <title>Genome sequences of Aliivibrio finisterrensis strains from farmed Atlantic salmon.</title>
        <authorList>
            <person name="Bowman J.P."/>
        </authorList>
    </citation>
    <scope>NUCLEOTIDE SEQUENCE [LARGE SCALE GENOMIC DNA]</scope>
    <source>
        <strain evidence="3 5">A21</strain>
        <strain evidence="2 4">A46</strain>
    </source>
</reference>
<evidence type="ECO:0000313" key="2">
    <source>
        <dbReference type="EMBL" id="RYU46059.1"/>
    </source>
</evidence>
<organism evidence="2 4">
    <name type="scientific">Aliivibrio finisterrensis</name>
    <dbReference type="NCBI Taxonomy" id="511998"/>
    <lineage>
        <taxon>Bacteria</taxon>
        <taxon>Pseudomonadati</taxon>
        <taxon>Pseudomonadota</taxon>
        <taxon>Gammaproteobacteria</taxon>
        <taxon>Vibrionales</taxon>
        <taxon>Vibrionaceae</taxon>
        <taxon>Aliivibrio</taxon>
    </lineage>
</organism>
<sequence length="156" mass="18158">MAVKVYKGRIDMLGQKKFDQTSSKYAYIKLIDENNEYIMLKNVLAYNTCDSFLLVGENVELYLKKFYDSYILLALVVNSRKIIDFSEVSFINRESTSCLKVALFGMIIALPLSLLIIGFPILIQNIFFFIKHYRRKKEYNLKKIQDSLSSYGFNVS</sequence>
<protein>
    <submittedName>
        <fullName evidence="2">Uncharacterized protein</fullName>
    </submittedName>
</protein>
<dbReference type="Proteomes" id="UP000294166">
    <property type="component" value="Unassembled WGS sequence"/>
</dbReference>
<evidence type="ECO:0000313" key="4">
    <source>
        <dbReference type="Proteomes" id="UP000294063"/>
    </source>
</evidence>
<dbReference type="RefSeq" id="WP_130049472.1">
    <property type="nucleotide sequence ID" value="NZ_SEZK01000111.1"/>
</dbReference>
<proteinExistence type="predicted"/>
<evidence type="ECO:0000313" key="5">
    <source>
        <dbReference type="Proteomes" id="UP000294166"/>
    </source>
</evidence>
<keyword evidence="1" id="KW-0812">Transmembrane</keyword>
<gene>
    <name evidence="3" type="ORF">ERW53_15095</name>
    <name evidence="2" type="ORF">ERW57_19420</name>
</gene>
<feature type="transmembrane region" description="Helical" evidence="1">
    <location>
        <begin position="101"/>
        <end position="130"/>
    </location>
</feature>
<dbReference type="EMBL" id="SEZN01000030">
    <property type="protein sequence ID" value="RYU62731.1"/>
    <property type="molecule type" value="Genomic_DNA"/>
</dbReference>
<evidence type="ECO:0000313" key="3">
    <source>
        <dbReference type="EMBL" id="RYU62731.1"/>
    </source>
</evidence>
<dbReference type="Proteomes" id="UP000294063">
    <property type="component" value="Unassembled WGS sequence"/>
</dbReference>
<dbReference type="EMBL" id="SEZK01000111">
    <property type="protein sequence ID" value="RYU46059.1"/>
    <property type="molecule type" value="Genomic_DNA"/>
</dbReference>
<keyword evidence="1" id="KW-0472">Membrane</keyword>
<keyword evidence="5" id="KW-1185">Reference proteome</keyword>
<keyword evidence="1" id="KW-1133">Transmembrane helix</keyword>
<accession>A0A4V1Z7P5</accession>
<comment type="caution">
    <text evidence="2">The sequence shown here is derived from an EMBL/GenBank/DDBJ whole genome shotgun (WGS) entry which is preliminary data.</text>
</comment>
<evidence type="ECO:0000256" key="1">
    <source>
        <dbReference type="SAM" id="Phobius"/>
    </source>
</evidence>
<dbReference type="AlphaFoldDB" id="A0A4V1Z7P5"/>